<comment type="caution">
    <text evidence="2">The sequence shown here is derived from an EMBL/GenBank/DDBJ whole genome shotgun (WGS) entry which is preliminary data.</text>
</comment>
<dbReference type="RefSeq" id="WP_306876342.1">
    <property type="nucleotide sequence ID" value="NZ_JAUSRB010000004.1"/>
</dbReference>
<gene>
    <name evidence="2" type="ORF">J2S55_009763</name>
</gene>
<feature type="compositionally biased region" description="Basic and acidic residues" evidence="1">
    <location>
        <begin position="1"/>
        <end position="14"/>
    </location>
</feature>
<evidence type="ECO:0008006" key="4">
    <source>
        <dbReference type="Google" id="ProtNLM"/>
    </source>
</evidence>
<evidence type="ECO:0000256" key="1">
    <source>
        <dbReference type="SAM" id="MobiDB-lite"/>
    </source>
</evidence>
<protein>
    <recommendedName>
        <fullName evidence="4">Prevent-host-death protein</fullName>
    </recommendedName>
</protein>
<feature type="region of interest" description="Disordered" evidence="1">
    <location>
        <begin position="1"/>
        <end position="37"/>
    </location>
</feature>
<dbReference type="EMBL" id="JAUSRB010000004">
    <property type="protein sequence ID" value="MDP9870425.1"/>
    <property type="molecule type" value="Genomic_DNA"/>
</dbReference>
<organism evidence="2 3">
    <name type="scientific">Streptosporangium brasiliense</name>
    <dbReference type="NCBI Taxonomy" id="47480"/>
    <lineage>
        <taxon>Bacteria</taxon>
        <taxon>Bacillati</taxon>
        <taxon>Actinomycetota</taxon>
        <taxon>Actinomycetes</taxon>
        <taxon>Streptosporangiales</taxon>
        <taxon>Streptosporangiaceae</taxon>
        <taxon>Streptosporangium</taxon>
    </lineage>
</organism>
<accession>A0ABT9RQ62</accession>
<sequence length="102" mass="11241">MSSLKDSRQQERRGAALHGGTVNSGSGNGPWRKNDVRTPTTSIEYKVTSAKQYPLKLAELLAAERQALLDNGRSMLFGIQMGGRNWLVMSEEDYLTLVQEAG</sequence>
<keyword evidence="3" id="KW-1185">Reference proteome</keyword>
<dbReference type="Proteomes" id="UP001230426">
    <property type="component" value="Unassembled WGS sequence"/>
</dbReference>
<reference evidence="2 3" key="1">
    <citation type="submission" date="2023-07" db="EMBL/GenBank/DDBJ databases">
        <title>Sequencing the genomes of 1000 actinobacteria strains.</title>
        <authorList>
            <person name="Klenk H.-P."/>
        </authorList>
    </citation>
    <scope>NUCLEOTIDE SEQUENCE [LARGE SCALE GENOMIC DNA]</scope>
    <source>
        <strain evidence="2 3">DSM 44109</strain>
    </source>
</reference>
<evidence type="ECO:0000313" key="3">
    <source>
        <dbReference type="Proteomes" id="UP001230426"/>
    </source>
</evidence>
<evidence type="ECO:0000313" key="2">
    <source>
        <dbReference type="EMBL" id="MDP9870425.1"/>
    </source>
</evidence>
<proteinExistence type="predicted"/>
<name>A0ABT9RQ62_9ACTN</name>